<gene>
    <name evidence="8" type="ORF">MSPICULIGERA_LOCUS25012</name>
</gene>
<evidence type="ECO:0000256" key="1">
    <source>
        <dbReference type="ARBA" id="ARBA00022723"/>
    </source>
</evidence>
<dbReference type="PANTHER" id="PTHR24409">
    <property type="entry name" value="ZINC FINGER PROTEIN 142"/>
    <property type="match status" value="1"/>
</dbReference>
<proteinExistence type="predicted"/>
<organism evidence="8 9">
    <name type="scientific">Mesorhabditis spiculigera</name>
    <dbReference type="NCBI Taxonomy" id="96644"/>
    <lineage>
        <taxon>Eukaryota</taxon>
        <taxon>Metazoa</taxon>
        <taxon>Ecdysozoa</taxon>
        <taxon>Nematoda</taxon>
        <taxon>Chromadorea</taxon>
        <taxon>Rhabditida</taxon>
        <taxon>Rhabditina</taxon>
        <taxon>Rhabditomorpha</taxon>
        <taxon>Rhabditoidea</taxon>
        <taxon>Rhabditidae</taxon>
        <taxon>Mesorhabditinae</taxon>
        <taxon>Mesorhabditis</taxon>
    </lineage>
</organism>
<evidence type="ECO:0000256" key="6">
    <source>
        <dbReference type="SAM" id="MobiDB-lite"/>
    </source>
</evidence>
<evidence type="ECO:0000256" key="3">
    <source>
        <dbReference type="ARBA" id="ARBA00022771"/>
    </source>
</evidence>
<keyword evidence="3 5" id="KW-0863">Zinc-finger</keyword>
<evidence type="ECO:0000256" key="4">
    <source>
        <dbReference type="ARBA" id="ARBA00022833"/>
    </source>
</evidence>
<reference evidence="8" key="1">
    <citation type="submission" date="2023-06" db="EMBL/GenBank/DDBJ databases">
        <authorList>
            <person name="Delattre M."/>
        </authorList>
    </citation>
    <scope>NUCLEOTIDE SEQUENCE</scope>
    <source>
        <strain evidence="8">AF72</strain>
    </source>
</reference>
<dbReference type="GO" id="GO:0000981">
    <property type="term" value="F:DNA-binding transcription factor activity, RNA polymerase II-specific"/>
    <property type="evidence" value="ECO:0007669"/>
    <property type="project" value="TreeGrafter"/>
</dbReference>
<name>A0AA36GIN7_9BILA</name>
<dbReference type="SMART" id="SM00355">
    <property type="entry name" value="ZnF_C2H2"/>
    <property type="match status" value="4"/>
</dbReference>
<dbReference type="PANTHER" id="PTHR24409:SF295">
    <property type="entry name" value="AZ2-RELATED"/>
    <property type="match status" value="1"/>
</dbReference>
<dbReference type="Gene3D" id="3.30.160.60">
    <property type="entry name" value="Classic Zinc Finger"/>
    <property type="match status" value="1"/>
</dbReference>
<dbReference type="PROSITE" id="PS00028">
    <property type="entry name" value="ZINC_FINGER_C2H2_1"/>
    <property type="match status" value="2"/>
</dbReference>
<accession>A0AA36GIN7</accession>
<dbReference type="GO" id="GO:0008270">
    <property type="term" value="F:zinc ion binding"/>
    <property type="evidence" value="ECO:0007669"/>
    <property type="project" value="UniProtKB-KW"/>
</dbReference>
<dbReference type="AlphaFoldDB" id="A0AA36GIN7"/>
<dbReference type="GO" id="GO:0005634">
    <property type="term" value="C:nucleus"/>
    <property type="evidence" value="ECO:0007669"/>
    <property type="project" value="TreeGrafter"/>
</dbReference>
<keyword evidence="4" id="KW-0862">Zinc</keyword>
<feature type="compositionally biased region" description="Basic residues" evidence="6">
    <location>
        <begin position="925"/>
        <end position="935"/>
    </location>
</feature>
<evidence type="ECO:0000259" key="7">
    <source>
        <dbReference type="PROSITE" id="PS50157"/>
    </source>
</evidence>
<protein>
    <recommendedName>
        <fullName evidence="7">C2H2-type domain-containing protein</fullName>
    </recommendedName>
</protein>
<dbReference type="Proteomes" id="UP001177023">
    <property type="component" value="Unassembled WGS sequence"/>
</dbReference>
<feature type="domain" description="C2H2-type" evidence="7">
    <location>
        <begin position="707"/>
        <end position="735"/>
    </location>
</feature>
<evidence type="ECO:0000313" key="8">
    <source>
        <dbReference type="EMBL" id="CAJ0587032.1"/>
    </source>
</evidence>
<sequence>METPHAYSTVESEGKTWLVLQDPDLGAPPPPPKRTRLYSCQEYMVGHAKIFAGFAASPTWSALQGTPQHLPPDEVRIEEEELDGVSGAASPRASALCAPCGPVDQDQDVCDLTADLEKVADEAEPHDIDEIDGLREKYAHVCARYVAPKRAKRASPPLRVNQGTAWDCALCPAKVNGQADARHHIENKHLPGRYRVDAVLYRQKKKAERHTRRVPEDMMENGDNWRSFYLKSYEILWGRCFPGKIDGSGRMTVLVELALVDGISRRDVNRLCYALLERYREIHRLSVTHDVSPRRHYGVTIDISQLHDDHSASTDFVDDLSACGPCLCRLDELENSMDAQTVHFYRDQRPLAEVANDSANETVASRAFFSPETTSRNMTQYLDCAEPADSEGLEEASLAPVNRSIPNERGACAATSEDVQPAPVRQESEVEDLQLIEVAPPLDRPEQIVSESIVKPNTPNSSAFAEAPVHCASLSAQLLELHPVAEISLNTIPDQTSFEVPNVVKAEAISIEDFTEEPVERDPQFYNVSLKRSWSSSVGFASQMENLLDRSPALDSEFPEMALLLHHRSSSCIEASFENHDVPGQDLDANKENREVENAPIAEHANILESPPMDLEEAITAAERGEIPDLEGISDVSEDLCDYIDAYGSFNTGAPATNEDEAPTTLAVRKQKLLLLRCSSCATAFNSLTRIVEHLLSKHCGRLPYPYRCRSCSHACAHKYNLVSHMRRRHRLQKPVAWCKERIVERWHPDTLRELNNQAGINFPKCQKSRKNFLSVGQVVLHLLAAHCDGNEAKIWRCRRCDFNTNYESCIATHLARMHRCTQKWAIRKNSCQLWHPDTMRRLKDVAPLYFPGIEKRVERYLVDKIKRGLLDVGTFSNNPLPPAPTNTPLQHLPTADHTRLDRPVARQAVTRSTTPDKRRCWRFRVFKTKRRKNNSPHATQPSWYAKPEKGKAGDGTGAEAV</sequence>
<dbReference type="EMBL" id="CATQJA010002709">
    <property type="protein sequence ID" value="CAJ0587032.1"/>
    <property type="molecule type" value="Genomic_DNA"/>
</dbReference>
<comment type="caution">
    <text evidence="8">The sequence shown here is derived from an EMBL/GenBank/DDBJ whole genome shotgun (WGS) entry which is preliminary data.</text>
</comment>
<keyword evidence="2" id="KW-0677">Repeat</keyword>
<evidence type="ECO:0000313" key="9">
    <source>
        <dbReference type="Proteomes" id="UP001177023"/>
    </source>
</evidence>
<dbReference type="InterPro" id="IPR013087">
    <property type="entry name" value="Znf_C2H2_type"/>
</dbReference>
<feature type="domain" description="C2H2-type" evidence="7">
    <location>
        <begin position="676"/>
        <end position="704"/>
    </location>
</feature>
<feature type="non-terminal residue" evidence="8">
    <location>
        <position position="1"/>
    </location>
</feature>
<keyword evidence="9" id="KW-1185">Reference proteome</keyword>
<feature type="region of interest" description="Disordered" evidence="6">
    <location>
        <begin position="925"/>
        <end position="962"/>
    </location>
</feature>
<dbReference type="GO" id="GO:0000977">
    <property type="term" value="F:RNA polymerase II transcription regulatory region sequence-specific DNA binding"/>
    <property type="evidence" value="ECO:0007669"/>
    <property type="project" value="TreeGrafter"/>
</dbReference>
<evidence type="ECO:0000256" key="5">
    <source>
        <dbReference type="PROSITE-ProRule" id="PRU00042"/>
    </source>
</evidence>
<dbReference type="PROSITE" id="PS50157">
    <property type="entry name" value="ZINC_FINGER_C2H2_2"/>
    <property type="match status" value="2"/>
</dbReference>
<evidence type="ECO:0000256" key="2">
    <source>
        <dbReference type="ARBA" id="ARBA00022737"/>
    </source>
</evidence>
<keyword evidence="1" id="KW-0479">Metal-binding</keyword>